<accession>A0ABD6D365</accession>
<dbReference type="NCBIfam" id="NF011470">
    <property type="entry name" value="PRK14887.1"/>
    <property type="match status" value="1"/>
</dbReference>
<organism evidence="2 3">
    <name type="scientific">Halohasta litorea</name>
    <dbReference type="NCBI Taxonomy" id="869891"/>
    <lineage>
        <taxon>Archaea</taxon>
        <taxon>Methanobacteriati</taxon>
        <taxon>Methanobacteriota</taxon>
        <taxon>Stenosarchaea group</taxon>
        <taxon>Halobacteria</taxon>
        <taxon>Halobacteriales</taxon>
        <taxon>Haloferacaceae</taxon>
        <taxon>Halohasta</taxon>
    </lineage>
</organism>
<reference evidence="2 3" key="1">
    <citation type="journal article" date="2019" name="Int. J. Syst. Evol. Microbiol.">
        <title>The Global Catalogue of Microorganisms (GCM) 10K type strain sequencing project: providing services to taxonomists for standard genome sequencing and annotation.</title>
        <authorList>
            <consortium name="The Broad Institute Genomics Platform"/>
            <consortium name="The Broad Institute Genome Sequencing Center for Infectious Disease"/>
            <person name="Wu L."/>
            <person name="Ma J."/>
        </authorList>
    </citation>
    <scope>NUCLEOTIDE SEQUENCE [LARGE SCALE GENOMIC DNA]</scope>
    <source>
        <strain evidence="2 3">CGMCC 1.10593</strain>
    </source>
</reference>
<dbReference type="AlphaFoldDB" id="A0ABD6D365"/>
<comment type="similarity">
    <text evidence="1">Belongs to the CTAG/PCC1 family.</text>
</comment>
<dbReference type="InterPro" id="IPR015419">
    <property type="entry name" value="CTAG/Pcc1"/>
</dbReference>
<evidence type="ECO:0000313" key="3">
    <source>
        <dbReference type="Proteomes" id="UP001597052"/>
    </source>
</evidence>
<protein>
    <submittedName>
        <fullName evidence="2">KEOPS complex subunit Pcc1</fullName>
    </submittedName>
</protein>
<gene>
    <name evidence="2" type="ORF">ACFSBW_01850</name>
</gene>
<dbReference type="EMBL" id="JBHUDM010000001">
    <property type="protein sequence ID" value="MFD1640620.1"/>
    <property type="molecule type" value="Genomic_DNA"/>
</dbReference>
<dbReference type="Pfam" id="PF09341">
    <property type="entry name" value="Pcc1"/>
    <property type="match status" value="1"/>
</dbReference>
<evidence type="ECO:0000256" key="1">
    <source>
        <dbReference type="ARBA" id="ARBA00007073"/>
    </source>
</evidence>
<dbReference type="Proteomes" id="UP001597052">
    <property type="component" value="Unassembled WGS sequence"/>
</dbReference>
<keyword evidence="3" id="KW-1185">Reference proteome</keyword>
<proteinExistence type="inferred from homology"/>
<sequence length="88" mass="9718">MSQHAHAAALSFEYPTVDDARLVERSVRVEVDQLDDDRSTAGVRRTDSRVAVDIEADDLVALRAGLNSWLRYVSVAERVAGCESTRLS</sequence>
<comment type="caution">
    <text evidence="2">The sequence shown here is derived from an EMBL/GenBank/DDBJ whole genome shotgun (WGS) entry which is preliminary data.</text>
</comment>
<name>A0ABD6D365_9EURY</name>
<dbReference type="Gene3D" id="3.30.310.50">
    <property type="entry name" value="Alpha-D-phosphohexomutase, C-terminal domain"/>
    <property type="match status" value="1"/>
</dbReference>
<evidence type="ECO:0000313" key="2">
    <source>
        <dbReference type="EMBL" id="MFD1640620.1"/>
    </source>
</evidence>
<dbReference type="RefSeq" id="WP_256394322.1">
    <property type="nucleotide sequence ID" value="NZ_JANHDJ010000001.1"/>
</dbReference>